<dbReference type="Pfam" id="PF07475">
    <property type="entry name" value="Hpr_kinase_C"/>
    <property type="match status" value="1"/>
</dbReference>
<keyword evidence="2" id="KW-0808">Transferase</keyword>
<dbReference type="SUPFAM" id="SSF53795">
    <property type="entry name" value="PEP carboxykinase-like"/>
    <property type="match status" value="1"/>
</dbReference>
<dbReference type="GO" id="GO:0016301">
    <property type="term" value="F:kinase activity"/>
    <property type="evidence" value="ECO:0007669"/>
    <property type="project" value="UniProtKB-KW"/>
</dbReference>
<dbReference type="EMBL" id="JALZWP010000004">
    <property type="protein sequence ID" value="MCL1628312.1"/>
    <property type="molecule type" value="Genomic_DNA"/>
</dbReference>
<evidence type="ECO:0000313" key="3">
    <source>
        <dbReference type="Proteomes" id="UP001202550"/>
    </source>
</evidence>
<reference evidence="2 3" key="1">
    <citation type="submission" date="2022-05" db="EMBL/GenBank/DDBJ databases">
        <title>Seasonal and diel survey of microbial diversity of the Tyrrhenian coast.</title>
        <authorList>
            <person name="Gattoni G."/>
            <person name="Corral P."/>
        </authorList>
    </citation>
    <scope>NUCLEOTIDE SEQUENCE [LARGE SCALE GENOMIC DNA]</scope>
    <source>
        <strain evidence="2 3">V10</strain>
    </source>
</reference>
<feature type="domain" description="HPr kinase/phosphorylase C-terminal" evidence="1">
    <location>
        <begin position="19"/>
        <end position="81"/>
    </location>
</feature>
<dbReference type="InterPro" id="IPR027417">
    <property type="entry name" value="P-loop_NTPase"/>
</dbReference>
<gene>
    <name evidence="2" type="ORF">M3N55_06170</name>
</gene>
<name>A0ABT0M0B8_9RHOB</name>
<proteinExistence type="predicted"/>
<organism evidence="2 3">
    <name type="scientific">Roseinatronobacter domitianus</name>
    <dbReference type="NCBI Taxonomy" id="2940293"/>
    <lineage>
        <taxon>Bacteria</taxon>
        <taxon>Pseudomonadati</taxon>
        <taxon>Pseudomonadota</taxon>
        <taxon>Alphaproteobacteria</taxon>
        <taxon>Rhodobacterales</taxon>
        <taxon>Paracoccaceae</taxon>
        <taxon>Roseinatronobacter</taxon>
    </lineage>
</organism>
<dbReference type="Gene3D" id="3.40.50.300">
    <property type="entry name" value="P-loop containing nucleotide triphosphate hydrolases"/>
    <property type="match status" value="1"/>
</dbReference>
<keyword evidence="3" id="KW-1185">Reference proteome</keyword>
<dbReference type="InterPro" id="IPR011104">
    <property type="entry name" value="Hpr_kin/Pase_C"/>
</dbReference>
<evidence type="ECO:0000259" key="1">
    <source>
        <dbReference type="Pfam" id="PF07475"/>
    </source>
</evidence>
<comment type="caution">
    <text evidence="2">The sequence shown here is derived from an EMBL/GenBank/DDBJ whole genome shotgun (WGS) entry which is preliminary data.</text>
</comment>
<protein>
    <submittedName>
        <fullName evidence="2">Serine kinase</fullName>
    </submittedName>
</protein>
<dbReference type="Proteomes" id="UP001202550">
    <property type="component" value="Unassembled WGS sequence"/>
</dbReference>
<evidence type="ECO:0000313" key="2">
    <source>
        <dbReference type="EMBL" id="MCL1628312.1"/>
    </source>
</evidence>
<sequence>MTVHASTVAFDLPVGPRALVLSGRSGRGKSALALELLAIGARLVSDDQTVLHAESGQLIATAPPAIAGLIEWRGVGLLPVAYLEQAPVVAWVDMDSSAQDRLPAPRCHYVLGVRLPCLHLPGHGAVAAGLRQYMLGQAWMAQNERAT</sequence>
<accession>A0ABT0M0B8</accession>
<keyword evidence="2" id="KW-0418">Kinase</keyword>